<reference evidence="3 4" key="1">
    <citation type="journal article" date="2024" name="BMC Genomics">
        <title>Genome assembly of redclaw crayfish (Cherax quadricarinatus) provides insights into its immune adaptation and hypoxia tolerance.</title>
        <authorList>
            <person name="Liu Z."/>
            <person name="Zheng J."/>
            <person name="Li H."/>
            <person name="Fang K."/>
            <person name="Wang S."/>
            <person name="He J."/>
            <person name="Zhou D."/>
            <person name="Weng S."/>
            <person name="Chi M."/>
            <person name="Gu Z."/>
            <person name="He J."/>
            <person name="Li F."/>
            <person name="Wang M."/>
        </authorList>
    </citation>
    <scope>NUCLEOTIDE SEQUENCE [LARGE SCALE GENOMIC DNA]</scope>
    <source>
        <strain evidence="3">ZL_2023a</strain>
    </source>
</reference>
<evidence type="ECO:0000256" key="1">
    <source>
        <dbReference type="SAM" id="MobiDB-lite"/>
    </source>
</evidence>
<protein>
    <recommendedName>
        <fullName evidence="2">UDENN domain-containing protein</fullName>
    </recommendedName>
</protein>
<dbReference type="GO" id="GO:0005085">
    <property type="term" value="F:guanyl-nucleotide exchange factor activity"/>
    <property type="evidence" value="ECO:0007669"/>
    <property type="project" value="TreeGrafter"/>
</dbReference>
<dbReference type="GO" id="GO:0032483">
    <property type="term" value="P:regulation of Rab protein signal transduction"/>
    <property type="evidence" value="ECO:0007669"/>
    <property type="project" value="TreeGrafter"/>
</dbReference>
<accession>A0AAW0XGC4</accession>
<dbReference type="PROSITE" id="PS50211">
    <property type="entry name" value="DENN"/>
    <property type="match status" value="1"/>
</dbReference>
<feature type="compositionally biased region" description="Basic and acidic residues" evidence="1">
    <location>
        <begin position="116"/>
        <end position="137"/>
    </location>
</feature>
<dbReference type="InterPro" id="IPR037516">
    <property type="entry name" value="Tripartite_DENN"/>
</dbReference>
<evidence type="ECO:0000313" key="4">
    <source>
        <dbReference type="Proteomes" id="UP001445076"/>
    </source>
</evidence>
<dbReference type="Pfam" id="PF03456">
    <property type="entry name" value="uDENN"/>
    <property type="match status" value="1"/>
</dbReference>
<dbReference type="Proteomes" id="UP001445076">
    <property type="component" value="Unassembled WGS sequence"/>
</dbReference>
<dbReference type="PANTHER" id="PTHR13008:SF7">
    <property type="entry name" value="MAP KINASE-ACTIVATING DEATH DOMAIN PROTEIN"/>
    <property type="match status" value="1"/>
</dbReference>
<name>A0AAW0XGC4_CHEQU</name>
<dbReference type="GO" id="GO:0005829">
    <property type="term" value="C:cytosol"/>
    <property type="evidence" value="ECO:0007669"/>
    <property type="project" value="TreeGrafter"/>
</dbReference>
<feature type="compositionally biased region" description="Low complexity" evidence="1">
    <location>
        <begin position="138"/>
        <end position="147"/>
    </location>
</feature>
<keyword evidence="4" id="KW-1185">Reference proteome</keyword>
<feature type="region of interest" description="Disordered" evidence="1">
    <location>
        <begin position="109"/>
        <end position="197"/>
    </location>
</feature>
<dbReference type="SMART" id="SM00800">
    <property type="entry name" value="uDENN"/>
    <property type="match status" value="1"/>
</dbReference>
<dbReference type="InterPro" id="IPR039980">
    <property type="entry name" value="MADD"/>
</dbReference>
<gene>
    <name evidence="3" type="ORF">OTU49_003658</name>
</gene>
<feature type="domain" description="UDENN" evidence="2">
    <location>
        <begin position="17"/>
        <end position="197"/>
    </location>
</feature>
<dbReference type="AlphaFoldDB" id="A0AAW0XGC4"/>
<dbReference type="Gene3D" id="3.30.450.200">
    <property type="match status" value="1"/>
</dbReference>
<dbReference type="EMBL" id="JARKIK010000038">
    <property type="protein sequence ID" value="KAK8738754.1"/>
    <property type="molecule type" value="Genomic_DNA"/>
</dbReference>
<evidence type="ECO:0000259" key="2">
    <source>
        <dbReference type="PROSITE" id="PS50211"/>
    </source>
</evidence>
<feature type="non-terminal residue" evidence="3">
    <location>
        <position position="197"/>
    </location>
</feature>
<dbReference type="PANTHER" id="PTHR13008">
    <property type="entry name" value="MAP-KINASE ACTIVATING DEATH DOMAIN PROTEIN MADD /DENN/AEX-3 C.ELEGANS"/>
    <property type="match status" value="1"/>
</dbReference>
<organism evidence="3 4">
    <name type="scientific">Cherax quadricarinatus</name>
    <name type="common">Australian red claw crayfish</name>
    <dbReference type="NCBI Taxonomy" id="27406"/>
    <lineage>
        <taxon>Eukaryota</taxon>
        <taxon>Metazoa</taxon>
        <taxon>Ecdysozoa</taxon>
        <taxon>Arthropoda</taxon>
        <taxon>Crustacea</taxon>
        <taxon>Multicrustacea</taxon>
        <taxon>Malacostraca</taxon>
        <taxon>Eumalacostraca</taxon>
        <taxon>Eucarida</taxon>
        <taxon>Decapoda</taxon>
        <taxon>Pleocyemata</taxon>
        <taxon>Astacidea</taxon>
        <taxon>Parastacoidea</taxon>
        <taxon>Parastacidae</taxon>
        <taxon>Cherax</taxon>
    </lineage>
</organism>
<proteinExistence type="predicted"/>
<evidence type="ECO:0000313" key="3">
    <source>
        <dbReference type="EMBL" id="KAK8738754.1"/>
    </source>
</evidence>
<feature type="compositionally biased region" description="Basic and acidic residues" evidence="1">
    <location>
        <begin position="153"/>
        <end position="166"/>
    </location>
</feature>
<sequence length="197" mass="21615">MATEAQRRLLCPRLLDYMVVVGARTPGRAAPVQPPELLRRYPPDDHKDFPLPLDVIYFCQPEGCVSVGPRKTSLREATSFVFTLTDKDSGKTRYGICVNFYRAVERGTASGLSTTRGRDRGSSFKRESWRTSLDKSSDSAFSSDQRSTLAPSDSERECPPSRRDSESTSPASRLGVNVPANDSDTGGSHSPSPRAAR</sequence>
<comment type="caution">
    <text evidence="3">The sequence shown here is derived from an EMBL/GenBank/DDBJ whole genome shotgun (WGS) entry which is preliminary data.</text>
</comment>
<feature type="compositionally biased region" description="Polar residues" evidence="1">
    <location>
        <begin position="180"/>
        <end position="191"/>
    </location>
</feature>
<dbReference type="InterPro" id="IPR005113">
    <property type="entry name" value="uDENN_dom"/>
</dbReference>
<dbReference type="GO" id="GO:0042981">
    <property type="term" value="P:regulation of apoptotic process"/>
    <property type="evidence" value="ECO:0007669"/>
    <property type="project" value="TreeGrafter"/>
</dbReference>